<evidence type="ECO:0000313" key="10">
    <source>
        <dbReference type="Proteomes" id="UP000769766"/>
    </source>
</evidence>
<dbReference type="SUPFAM" id="SSF109604">
    <property type="entry name" value="HD-domain/PDEase-like"/>
    <property type="match status" value="1"/>
</dbReference>
<dbReference type="CDD" id="cd22431">
    <property type="entry name" value="KH-I_RNaseY"/>
    <property type="match status" value="1"/>
</dbReference>
<dbReference type="InterPro" id="IPR003607">
    <property type="entry name" value="HD/PDEase_dom"/>
</dbReference>
<evidence type="ECO:0000256" key="1">
    <source>
        <dbReference type="ARBA" id="ARBA00022722"/>
    </source>
</evidence>
<dbReference type="NCBIfam" id="TIGR03319">
    <property type="entry name" value="RNase_Y"/>
    <property type="match status" value="1"/>
</dbReference>
<evidence type="ECO:0000256" key="2">
    <source>
        <dbReference type="ARBA" id="ARBA00022759"/>
    </source>
</evidence>
<evidence type="ECO:0000259" key="8">
    <source>
        <dbReference type="PROSITE" id="PS51831"/>
    </source>
</evidence>
<dbReference type="EC" id="3.1.-.-" evidence="5 6"/>
<dbReference type="InterPro" id="IPR017705">
    <property type="entry name" value="Ribonuclease_Y"/>
</dbReference>
<dbReference type="EMBL" id="JACPRF010000408">
    <property type="protein sequence ID" value="MBI2877858.1"/>
    <property type="molecule type" value="Genomic_DNA"/>
</dbReference>
<keyword evidence="7" id="KW-0175">Coiled coil</keyword>
<keyword evidence="5" id="KW-0472">Membrane</keyword>
<keyword evidence="5" id="KW-1003">Cell membrane</keyword>
<evidence type="ECO:0000256" key="6">
    <source>
        <dbReference type="NCBIfam" id="TIGR03319"/>
    </source>
</evidence>
<dbReference type="InterPro" id="IPR004088">
    <property type="entry name" value="KH_dom_type_1"/>
</dbReference>
<dbReference type="GO" id="GO:0003723">
    <property type="term" value="F:RNA binding"/>
    <property type="evidence" value="ECO:0007669"/>
    <property type="project" value="UniProtKB-UniRule"/>
</dbReference>
<comment type="function">
    <text evidence="5">Endoribonuclease that initiates mRNA decay.</text>
</comment>
<dbReference type="InterPro" id="IPR022711">
    <property type="entry name" value="RNase_Y_N"/>
</dbReference>
<evidence type="ECO:0000313" key="9">
    <source>
        <dbReference type="EMBL" id="MBI2877858.1"/>
    </source>
</evidence>
<dbReference type="Pfam" id="PF01966">
    <property type="entry name" value="HD"/>
    <property type="match status" value="1"/>
</dbReference>
<comment type="caution">
    <text evidence="9">The sequence shown here is derived from an EMBL/GenBank/DDBJ whole genome shotgun (WGS) entry which is preliminary data.</text>
</comment>
<feature type="coiled-coil region" evidence="7">
    <location>
        <begin position="28"/>
        <end position="141"/>
    </location>
</feature>
<dbReference type="FunFam" id="1.10.3210.10:FF:000022">
    <property type="entry name" value="Ribonuclease Y"/>
    <property type="match status" value="1"/>
</dbReference>
<accession>A0A932FXR7</accession>
<dbReference type="Gene3D" id="1.10.3210.10">
    <property type="entry name" value="Hypothetical protein af1432"/>
    <property type="match status" value="1"/>
</dbReference>
<proteinExistence type="inferred from homology"/>
<dbReference type="SUPFAM" id="SSF54791">
    <property type="entry name" value="Eukaryotic type KH-domain (KH-domain type I)"/>
    <property type="match status" value="1"/>
</dbReference>
<keyword evidence="4 5" id="KW-0694">RNA-binding</keyword>
<dbReference type="InterPro" id="IPR006675">
    <property type="entry name" value="HDIG_dom"/>
</dbReference>
<dbReference type="AlphaFoldDB" id="A0A932FXR7"/>
<protein>
    <recommendedName>
        <fullName evidence="5 6">Ribonuclease Y</fullName>
        <shortName evidence="5">RNase Y</shortName>
        <ecNumber evidence="5 6">3.1.-.-</ecNumber>
    </recommendedName>
</protein>
<dbReference type="GO" id="GO:0006402">
    <property type="term" value="P:mRNA catabolic process"/>
    <property type="evidence" value="ECO:0007669"/>
    <property type="project" value="UniProtKB-UniRule"/>
</dbReference>
<evidence type="ECO:0000256" key="7">
    <source>
        <dbReference type="SAM" id="Coils"/>
    </source>
</evidence>
<dbReference type="GO" id="GO:0016787">
    <property type="term" value="F:hydrolase activity"/>
    <property type="evidence" value="ECO:0007669"/>
    <property type="project" value="UniProtKB-KW"/>
</dbReference>
<dbReference type="SMART" id="SM00471">
    <property type="entry name" value="HDc"/>
    <property type="match status" value="1"/>
</dbReference>
<dbReference type="NCBIfam" id="TIGR00277">
    <property type="entry name" value="HDIG"/>
    <property type="match status" value="1"/>
</dbReference>
<sequence length="522" mass="59059">MELNVAVVVIFIVGSIGLGTTLGYLVRKRLAEGKMKAAEETAKDILENAQRDAEARKKEALLEAKENLYRTKAQFEEEAREKRVELQRVEKRLGQREENIERKNEWLESKERELRDRERKQQEREGDLKRAEARYQNLIEAEMKRLEEISEMSSLEAKEELKSKLLGEAKKESAGHVKKILEDAREEAEKRAKEIVSLAIQRCAADHVVETTVSVVDLPNEEMKGRIIGREGRNIRALEIATGVNLIIDDTPEAVILSGFDPMKREITRLALEKLITDGRIHPGRIEEVVNKVKKEMANTIKSEGEQAAFEVGVDGLHLEEIKLLGRLKYRTSYSQNVLQHSKEVAYLCGVMAAELKADIKLAKRMGLLHDIGKAVDHQTEGSHTQIGVELAMKYNEPKLVVDAIAAHHEDVEANSIEAVLLQAADALSAARPGARREMLESYIKRLEKLEQIGDSFKGVEKAYAIRAGREIRIIVQPEKITDAEIVFLAQDLARKIEEELDYPGEIKITVIRETRAVEYAK</sequence>
<evidence type="ECO:0000256" key="3">
    <source>
        <dbReference type="ARBA" id="ARBA00022801"/>
    </source>
</evidence>
<dbReference type="Pfam" id="PF00013">
    <property type="entry name" value="KH_1"/>
    <property type="match status" value="1"/>
</dbReference>
<evidence type="ECO:0000256" key="4">
    <source>
        <dbReference type="ARBA" id="ARBA00022884"/>
    </source>
</evidence>
<evidence type="ECO:0000256" key="5">
    <source>
        <dbReference type="HAMAP-Rule" id="MF_00335"/>
    </source>
</evidence>
<dbReference type="InterPro" id="IPR004087">
    <property type="entry name" value="KH_dom"/>
</dbReference>
<dbReference type="PROSITE" id="PS51831">
    <property type="entry name" value="HD"/>
    <property type="match status" value="1"/>
</dbReference>
<dbReference type="InterPro" id="IPR036612">
    <property type="entry name" value="KH_dom_type_1_sf"/>
</dbReference>
<keyword evidence="1 5" id="KW-0540">Nuclease</keyword>
<dbReference type="GO" id="GO:0005886">
    <property type="term" value="C:plasma membrane"/>
    <property type="evidence" value="ECO:0007669"/>
    <property type="project" value="UniProtKB-SubCell"/>
</dbReference>
<dbReference type="PROSITE" id="PS50084">
    <property type="entry name" value="KH_TYPE_1"/>
    <property type="match status" value="1"/>
</dbReference>
<dbReference type="Gene3D" id="3.30.1370.10">
    <property type="entry name" value="K Homology domain, type 1"/>
    <property type="match status" value="1"/>
</dbReference>
<dbReference type="SMART" id="SM00322">
    <property type="entry name" value="KH"/>
    <property type="match status" value="1"/>
</dbReference>
<dbReference type="InterPro" id="IPR006674">
    <property type="entry name" value="HD_domain"/>
</dbReference>
<dbReference type="CDD" id="cd00077">
    <property type="entry name" value="HDc"/>
    <property type="match status" value="1"/>
</dbReference>
<dbReference type="Pfam" id="PF12072">
    <property type="entry name" value="RNase_Y_N"/>
    <property type="match status" value="1"/>
</dbReference>
<dbReference type="GO" id="GO:0004521">
    <property type="term" value="F:RNA endonuclease activity"/>
    <property type="evidence" value="ECO:0007669"/>
    <property type="project" value="UniProtKB-UniRule"/>
</dbReference>
<comment type="subcellular location">
    <subcellularLocation>
        <location evidence="5">Cell membrane</location>
        <topology evidence="5">Single-pass membrane protein</topology>
    </subcellularLocation>
</comment>
<organism evidence="9 10">
    <name type="scientific">Tectimicrobiota bacterium</name>
    <dbReference type="NCBI Taxonomy" id="2528274"/>
    <lineage>
        <taxon>Bacteria</taxon>
        <taxon>Pseudomonadati</taxon>
        <taxon>Nitrospinota/Tectimicrobiota group</taxon>
        <taxon>Candidatus Tectimicrobiota</taxon>
    </lineage>
</organism>
<keyword evidence="2 5" id="KW-0255">Endonuclease</keyword>
<keyword evidence="3 5" id="KW-0378">Hydrolase</keyword>
<dbReference type="Proteomes" id="UP000769766">
    <property type="component" value="Unassembled WGS sequence"/>
</dbReference>
<dbReference type="PANTHER" id="PTHR12826">
    <property type="entry name" value="RIBONUCLEASE Y"/>
    <property type="match status" value="1"/>
</dbReference>
<gene>
    <name evidence="5 9" type="primary">rny</name>
    <name evidence="9" type="ORF">HYY20_13365</name>
</gene>
<keyword evidence="5" id="KW-1133">Transmembrane helix</keyword>
<name>A0A932FXR7_UNCTE</name>
<feature type="domain" description="HD" evidence="8">
    <location>
        <begin position="338"/>
        <end position="431"/>
    </location>
</feature>
<reference evidence="9" key="1">
    <citation type="submission" date="2020-07" db="EMBL/GenBank/DDBJ databases">
        <title>Huge and variable diversity of episymbiotic CPR bacteria and DPANN archaea in groundwater ecosystems.</title>
        <authorList>
            <person name="He C.Y."/>
            <person name="Keren R."/>
            <person name="Whittaker M."/>
            <person name="Farag I.F."/>
            <person name="Doudna J."/>
            <person name="Cate J.H.D."/>
            <person name="Banfield J.F."/>
        </authorList>
    </citation>
    <scope>NUCLEOTIDE SEQUENCE</scope>
    <source>
        <strain evidence="9">NC_groundwater_672_Ag_B-0.1um_62_36</strain>
    </source>
</reference>
<feature type="transmembrane region" description="Helical" evidence="5">
    <location>
        <begin position="6"/>
        <end position="26"/>
    </location>
</feature>
<dbReference type="PANTHER" id="PTHR12826:SF15">
    <property type="entry name" value="RIBONUCLEASE Y"/>
    <property type="match status" value="1"/>
</dbReference>
<keyword evidence="5" id="KW-0812">Transmembrane</keyword>
<comment type="similarity">
    <text evidence="5">Belongs to the RNase Y family.</text>
</comment>
<dbReference type="HAMAP" id="MF_00335">
    <property type="entry name" value="RNase_Y"/>
    <property type="match status" value="1"/>
</dbReference>